<evidence type="ECO:0000313" key="13">
    <source>
        <dbReference type="Proteomes" id="UP001247542"/>
    </source>
</evidence>
<evidence type="ECO:0000256" key="6">
    <source>
        <dbReference type="ARBA" id="ARBA00022777"/>
    </source>
</evidence>
<dbReference type="InterPro" id="IPR005467">
    <property type="entry name" value="His_kinase_dom"/>
</dbReference>
<keyword evidence="13" id="KW-1185">Reference proteome</keyword>
<keyword evidence="4" id="KW-0597">Phosphoprotein</keyword>
<proteinExistence type="predicted"/>
<dbReference type="InterPro" id="IPR003661">
    <property type="entry name" value="HisK_dim/P_dom"/>
</dbReference>
<keyword evidence="10" id="KW-0812">Transmembrane</keyword>
<keyword evidence="10" id="KW-0472">Membrane</keyword>
<accession>A0ABU3IB80</accession>
<dbReference type="InterPro" id="IPR036890">
    <property type="entry name" value="HATPase_C_sf"/>
</dbReference>
<dbReference type="Pfam" id="PF02518">
    <property type="entry name" value="HATPase_c"/>
    <property type="match status" value="1"/>
</dbReference>
<dbReference type="InterPro" id="IPR004358">
    <property type="entry name" value="Sig_transdc_His_kin-like_C"/>
</dbReference>
<dbReference type="PROSITE" id="PS50109">
    <property type="entry name" value="HIS_KIN"/>
    <property type="match status" value="1"/>
</dbReference>
<evidence type="ECO:0000256" key="1">
    <source>
        <dbReference type="ARBA" id="ARBA00000085"/>
    </source>
</evidence>
<feature type="transmembrane region" description="Helical" evidence="10">
    <location>
        <begin position="6"/>
        <end position="28"/>
    </location>
</feature>
<organism evidence="12 13">
    <name type="scientific">Gleimia hominis</name>
    <dbReference type="NCBI Taxonomy" id="595468"/>
    <lineage>
        <taxon>Bacteria</taxon>
        <taxon>Bacillati</taxon>
        <taxon>Actinomycetota</taxon>
        <taxon>Actinomycetes</taxon>
        <taxon>Actinomycetales</taxon>
        <taxon>Actinomycetaceae</taxon>
        <taxon>Gleimia</taxon>
    </lineage>
</organism>
<evidence type="ECO:0000256" key="7">
    <source>
        <dbReference type="ARBA" id="ARBA00023012"/>
    </source>
</evidence>
<evidence type="ECO:0000256" key="2">
    <source>
        <dbReference type="ARBA" id="ARBA00004236"/>
    </source>
</evidence>
<feature type="domain" description="Histidine kinase" evidence="11">
    <location>
        <begin position="164"/>
        <end position="380"/>
    </location>
</feature>
<dbReference type="PANTHER" id="PTHR45453:SF1">
    <property type="entry name" value="PHOSPHATE REGULON SENSOR PROTEIN PHOR"/>
    <property type="match status" value="1"/>
</dbReference>
<dbReference type="Gene3D" id="1.10.287.130">
    <property type="match status" value="1"/>
</dbReference>
<dbReference type="SMART" id="SM00387">
    <property type="entry name" value="HATPase_c"/>
    <property type="match status" value="1"/>
</dbReference>
<evidence type="ECO:0000256" key="3">
    <source>
        <dbReference type="ARBA" id="ARBA00012438"/>
    </source>
</evidence>
<dbReference type="EC" id="2.7.13.3" evidence="3"/>
<evidence type="ECO:0000256" key="5">
    <source>
        <dbReference type="ARBA" id="ARBA00022679"/>
    </source>
</evidence>
<reference evidence="12 13" key="1">
    <citation type="submission" date="2023-06" db="EMBL/GenBank/DDBJ databases">
        <title>Draft genome sequence of Gleimia hominis type strain CCUG 57540T.</title>
        <authorList>
            <person name="Salva-Serra F."/>
            <person name="Cardew S."/>
            <person name="Jensie Markopoulos S."/>
            <person name="Ohlen M."/>
            <person name="Inganas E."/>
            <person name="Svensson-Stadler L."/>
            <person name="Moore E.R.B."/>
        </authorList>
    </citation>
    <scope>NUCLEOTIDE SEQUENCE [LARGE SCALE GENOMIC DNA]</scope>
    <source>
        <strain evidence="12 13">CCUG 57540</strain>
    </source>
</reference>
<evidence type="ECO:0000256" key="10">
    <source>
        <dbReference type="SAM" id="Phobius"/>
    </source>
</evidence>
<keyword evidence="12" id="KW-0067">ATP-binding</keyword>
<evidence type="ECO:0000256" key="8">
    <source>
        <dbReference type="ARBA" id="ARBA00039401"/>
    </source>
</evidence>
<comment type="catalytic activity">
    <reaction evidence="1">
        <text>ATP + protein L-histidine = ADP + protein N-phospho-L-histidine.</text>
        <dbReference type="EC" id="2.7.13.3"/>
    </reaction>
</comment>
<keyword evidence="5" id="KW-0808">Transferase</keyword>
<protein>
    <recommendedName>
        <fullName evidence="8">Sensor-like histidine kinase SenX3</fullName>
        <ecNumber evidence="3">2.7.13.3</ecNumber>
    </recommendedName>
</protein>
<keyword evidence="7" id="KW-0902">Two-component regulatory system</keyword>
<evidence type="ECO:0000313" key="12">
    <source>
        <dbReference type="EMBL" id="MDT3766475.1"/>
    </source>
</evidence>
<evidence type="ECO:0000256" key="4">
    <source>
        <dbReference type="ARBA" id="ARBA00022553"/>
    </source>
</evidence>
<dbReference type="EMBL" id="JASXSX010000001">
    <property type="protein sequence ID" value="MDT3766475.1"/>
    <property type="molecule type" value="Genomic_DNA"/>
</dbReference>
<evidence type="ECO:0000256" key="9">
    <source>
        <dbReference type="SAM" id="MobiDB-lite"/>
    </source>
</evidence>
<keyword evidence="10" id="KW-1133">Transmembrane helix</keyword>
<gene>
    <name evidence="12" type="ORF">QS713_00060</name>
</gene>
<name>A0ABU3IB80_9ACTO</name>
<dbReference type="SUPFAM" id="SSF47384">
    <property type="entry name" value="Homodimeric domain of signal transducing histidine kinase"/>
    <property type="match status" value="1"/>
</dbReference>
<dbReference type="InterPro" id="IPR050351">
    <property type="entry name" value="BphY/WalK/GraS-like"/>
</dbReference>
<dbReference type="SMART" id="SM00388">
    <property type="entry name" value="HisKA"/>
    <property type="match status" value="1"/>
</dbReference>
<comment type="caution">
    <text evidence="12">The sequence shown here is derived from an EMBL/GenBank/DDBJ whole genome shotgun (WGS) entry which is preliminary data.</text>
</comment>
<comment type="subcellular location">
    <subcellularLocation>
        <location evidence="2">Cell membrane</location>
    </subcellularLocation>
</comment>
<dbReference type="PRINTS" id="PR00344">
    <property type="entry name" value="BCTRLSENSOR"/>
</dbReference>
<dbReference type="Proteomes" id="UP001247542">
    <property type="component" value="Unassembled WGS sequence"/>
</dbReference>
<sequence>MEGLTLTIAATIAGLGVLVGLGAATAFYRSERHFRATPTADTAPTEVAGINPEVLSVLETIEAMSIIVGPRGHILRADARAYTFGLATGDDLTDQRLLKIVEQVRRTGIAQEHEVTFTPIVSPQVRMFFLVTVAALHGGKILIMAKDLTKERRIEAMRTDFTANVSHELKTPVGALQLLAETIYAHADDPQAVQTFAPKMITEANRLTSLVSDIVMLSKLQEVDVLTHAEPTHLDQVVADALETHRTAAKQRDIDLQVDVSDHPLVWAVPELLTTAVRNLIDNAIRYSPEHTTVTIRTGTRSEVGVVSVADEGMGISQADCERIFERFYRVDKGRSRSTGGTGLGLSIVKHTMRDHGGRVRVKSAPGEGSTFTLELPLAHVRSGAETTASATHIDNAPEDTRHLESAQVPATAGSPRVREAL</sequence>
<keyword evidence="12" id="KW-0547">Nucleotide-binding</keyword>
<dbReference type="InterPro" id="IPR003594">
    <property type="entry name" value="HATPase_dom"/>
</dbReference>
<keyword evidence="6" id="KW-0418">Kinase</keyword>
<dbReference type="RefSeq" id="WP_313271414.1">
    <property type="nucleotide sequence ID" value="NZ_JASXSX010000001.1"/>
</dbReference>
<feature type="region of interest" description="Disordered" evidence="9">
    <location>
        <begin position="395"/>
        <end position="422"/>
    </location>
</feature>
<evidence type="ECO:0000259" key="11">
    <source>
        <dbReference type="PROSITE" id="PS50109"/>
    </source>
</evidence>
<dbReference type="Pfam" id="PF00512">
    <property type="entry name" value="HisKA"/>
    <property type="match status" value="1"/>
</dbReference>
<dbReference type="CDD" id="cd00075">
    <property type="entry name" value="HATPase"/>
    <property type="match status" value="1"/>
</dbReference>
<dbReference type="CDD" id="cd00082">
    <property type="entry name" value="HisKA"/>
    <property type="match status" value="1"/>
</dbReference>
<dbReference type="Gene3D" id="3.30.565.10">
    <property type="entry name" value="Histidine kinase-like ATPase, C-terminal domain"/>
    <property type="match status" value="1"/>
</dbReference>
<dbReference type="PANTHER" id="PTHR45453">
    <property type="entry name" value="PHOSPHATE REGULON SENSOR PROTEIN PHOR"/>
    <property type="match status" value="1"/>
</dbReference>
<dbReference type="InterPro" id="IPR036097">
    <property type="entry name" value="HisK_dim/P_sf"/>
</dbReference>
<dbReference type="GO" id="GO:0005524">
    <property type="term" value="F:ATP binding"/>
    <property type="evidence" value="ECO:0007669"/>
    <property type="project" value="UniProtKB-KW"/>
</dbReference>
<dbReference type="SUPFAM" id="SSF55874">
    <property type="entry name" value="ATPase domain of HSP90 chaperone/DNA topoisomerase II/histidine kinase"/>
    <property type="match status" value="1"/>
</dbReference>